<reference evidence="2 3" key="1">
    <citation type="submission" date="2024-06" db="EMBL/GenBank/DDBJ databases">
        <authorList>
            <person name="Pan Q."/>
            <person name="Wen M."/>
            <person name="Jouanno E."/>
            <person name="Zahm M."/>
            <person name="Klopp C."/>
            <person name="Cabau C."/>
            <person name="Louis A."/>
            <person name="Berthelot C."/>
            <person name="Parey E."/>
            <person name="Roest Crollius H."/>
            <person name="Montfort J."/>
            <person name="Robinson-Rechavi M."/>
            <person name="Bouchez O."/>
            <person name="Lampietro C."/>
            <person name="Lopez Roques C."/>
            <person name="Donnadieu C."/>
            <person name="Postlethwait J."/>
            <person name="Bobe J."/>
            <person name="Verreycken H."/>
            <person name="Guiguen Y."/>
        </authorList>
    </citation>
    <scope>NUCLEOTIDE SEQUENCE [LARGE SCALE GENOMIC DNA]</scope>
    <source>
        <strain evidence="2">Up_M1</strain>
        <tissue evidence="2">Testis</tissue>
    </source>
</reference>
<evidence type="ECO:0000256" key="1">
    <source>
        <dbReference type="SAM" id="MobiDB-lite"/>
    </source>
</evidence>
<feature type="compositionally biased region" description="Polar residues" evidence="1">
    <location>
        <begin position="49"/>
        <end position="62"/>
    </location>
</feature>
<evidence type="ECO:0000313" key="3">
    <source>
        <dbReference type="Proteomes" id="UP001557470"/>
    </source>
</evidence>
<proteinExistence type="predicted"/>
<comment type="caution">
    <text evidence="2">The sequence shown here is derived from an EMBL/GenBank/DDBJ whole genome shotgun (WGS) entry which is preliminary data.</text>
</comment>
<dbReference type="AlphaFoldDB" id="A0ABD0WFR1"/>
<evidence type="ECO:0000313" key="2">
    <source>
        <dbReference type="EMBL" id="KAL0963456.1"/>
    </source>
</evidence>
<sequence>MSYSEVEERPTVVYTLTDFRNYITVAMHKINSISDTTRALDAYSLQLTTESSGVHSEPTAGTSEDDSHDGVEDILASEFPSDGSRFEAESVATGEKGVIILEESLTFPHEHKVTIQDPGIEEEGLLVENTGDTESPQLEVLTTHPTSPDQPEGTMLSKPPVEIEVSGSGVDITEDIPFQGDKDAPVSEKEFTIEQVEAEIPEVEDKVLEVPEEKQEAFAVPEVKDEAVEVPGVQDETVEVPGVQDEAVEVPGVQDETVEVPGVQDETVEVPGVQDETVEVPGVQDEAVEFPEVKEVVEFPEVEKEADDVPDVKKDVVEVPEVEKEADDVPDVKKDVVEIIEVKEDVVEVPVKTEVFQKEVEPSDFLEENIPEAATEVAGAREDLSVTENPATIRILPPDEPEELKEDEVGSLEEGLIIEEPVYGEDTVREMEEVAVVVTKNVVKEVAVYVPDIFEISEKELVDDEVLLVDKASSETIHPTPVSAEKESPFTQVSNIIVEEKATTPEPDTKDGQVTQAVVPAVYRPGPDISITLELQTIDPVTDYDLVQFGGTNQTEDGSSEYPAGVRHARPLPPVQPQQLPEPGDPQLPKWKYCGQ</sequence>
<gene>
    <name evidence="2" type="ORF">UPYG_G00306610</name>
</gene>
<dbReference type="EMBL" id="JAGEUA010000010">
    <property type="protein sequence ID" value="KAL0963456.1"/>
    <property type="molecule type" value="Genomic_DNA"/>
</dbReference>
<keyword evidence="3" id="KW-1185">Reference proteome</keyword>
<feature type="region of interest" description="Disordered" evidence="1">
    <location>
        <begin position="132"/>
        <end position="159"/>
    </location>
</feature>
<protein>
    <submittedName>
        <fullName evidence="2">Uncharacterized protein</fullName>
    </submittedName>
</protein>
<name>A0ABD0WFR1_UMBPY</name>
<dbReference type="Proteomes" id="UP001557470">
    <property type="component" value="Unassembled WGS sequence"/>
</dbReference>
<organism evidence="2 3">
    <name type="scientific">Umbra pygmaea</name>
    <name type="common">Eastern mudminnow</name>
    <dbReference type="NCBI Taxonomy" id="75934"/>
    <lineage>
        <taxon>Eukaryota</taxon>
        <taxon>Metazoa</taxon>
        <taxon>Chordata</taxon>
        <taxon>Craniata</taxon>
        <taxon>Vertebrata</taxon>
        <taxon>Euteleostomi</taxon>
        <taxon>Actinopterygii</taxon>
        <taxon>Neopterygii</taxon>
        <taxon>Teleostei</taxon>
        <taxon>Protacanthopterygii</taxon>
        <taxon>Esociformes</taxon>
        <taxon>Umbridae</taxon>
        <taxon>Umbra</taxon>
    </lineage>
</organism>
<feature type="region of interest" description="Disordered" evidence="1">
    <location>
        <begin position="49"/>
        <end position="69"/>
    </location>
</feature>
<accession>A0ABD0WFR1</accession>
<feature type="region of interest" description="Disordered" evidence="1">
    <location>
        <begin position="550"/>
        <end position="596"/>
    </location>
</feature>